<gene>
    <name evidence="2" type="ORF">METZ01_LOCUS219614</name>
</gene>
<organism evidence="2">
    <name type="scientific">marine metagenome</name>
    <dbReference type="NCBI Taxonomy" id="408172"/>
    <lineage>
        <taxon>unclassified sequences</taxon>
        <taxon>metagenomes</taxon>
        <taxon>ecological metagenomes</taxon>
    </lineage>
</organism>
<dbReference type="Gene3D" id="3.40.50.970">
    <property type="match status" value="1"/>
</dbReference>
<proteinExistence type="predicted"/>
<feature type="domain" description="Transketolase N-terminal" evidence="1">
    <location>
        <begin position="19"/>
        <end position="57"/>
    </location>
</feature>
<dbReference type="EMBL" id="UINC01051980">
    <property type="protein sequence ID" value="SVB66760.1"/>
    <property type="molecule type" value="Genomic_DNA"/>
</dbReference>
<sequence length="58" mass="6593">MKTFRDIKNFSDWSLEDQDQYSISTIKGLVMDATRKANSGHPGGPMSCADFAYILYRD</sequence>
<accession>A0A382FUW3</accession>
<reference evidence="2" key="1">
    <citation type="submission" date="2018-05" db="EMBL/GenBank/DDBJ databases">
        <authorList>
            <person name="Lanie J.A."/>
            <person name="Ng W.-L."/>
            <person name="Kazmierczak K.M."/>
            <person name="Andrzejewski T.M."/>
            <person name="Davidsen T.M."/>
            <person name="Wayne K.J."/>
            <person name="Tettelin H."/>
            <person name="Glass J.I."/>
            <person name="Rusch D."/>
            <person name="Podicherti R."/>
            <person name="Tsui H.-C.T."/>
            <person name="Winkler M.E."/>
        </authorList>
    </citation>
    <scope>NUCLEOTIDE SEQUENCE</scope>
</reference>
<name>A0A382FUW3_9ZZZZ</name>
<dbReference type="Pfam" id="PF00456">
    <property type="entry name" value="Transketolase_N"/>
    <property type="match status" value="1"/>
</dbReference>
<dbReference type="AlphaFoldDB" id="A0A382FUW3"/>
<evidence type="ECO:0000259" key="1">
    <source>
        <dbReference type="Pfam" id="PF00456"/>
    </source>
</evidence>
<dbReference type="InterPro" id="IPR029061">
    <property type="entry name" value="THDP-binding"/>
</dbReference>
<dbReference type="SUPFAM" id="SSF52518">
    <property type="entry name" value="Thiamin diphosphate-binding fold (THDP-binding)"/>
    <property type="match status" value="1"/>
</dbReference>
<dbReference type="InterPro" id="IPR005474">
    <property type="entry name" value="Transketolase_N"/>
</dbReference>
<protein>
    <recommendedName>
        <fullName evidence="1">Transketolase N-terminal domain-containing protein</fullName>
    </recommendedName>
</protein>
<evidence type="ECO:0000313" key="2">
    <source>
        <dbReference type="EMBL" id="SVB66760.1"/>
    </source>
</evidence>
<feature type="non-terminal residue" evidence="2">
    <location>
        <position position="58"/>
    </location>
</feature>